<dbReference type="AlphaFoldDB" id="K2BWL8"/>
<comment type="caution">
    <text evidence="2">The sequence shown here is derived from an EMBL/GenBank/DDBJ whole genome shotgun (WGS) entry which is preliminary data.</text>
</comment>
<feature type="transmembrane region" description="Helical" evidence="1">
    <location>
        <begin position="378"/>
        <end position="397"/>
    </location>
</feature>
<sequence>MWNFVSVESNFDLIRRKNFFIYWFISSFVWMCFHFTLVFFFWLQLGSVLLVGIFLGIWNAVSFVVDSPVWVLQKYFKAKNLFIVSAVFMLITSLIFLYFIYTTSSIDSISTDFFSTEMLKKLFNSILNIFLLFVAVILYWIIKELSDVTSLSYIMNNADPSEYSELLSKNGIFSWLGALTWLVFSWFVLLFSPLIAIIILSILVFLFIIFIAIYFDNSNQTINIDISQIKKLKFISPKETLESVKQYTVTQIQKADFGKLTQWVKFIFIKPLEIKKEVNWKDIYRTTKEDIKSFINILFKPPYSHKLIMLSSIIIFFGFWDTFVITFLIKFLDKIIDNSWDNILVQTKLMTGYVFIAILAIPAYWLQLKFISLSKKIWNFLVIFTWILLSWISIFLFGFSEGFWIVLMLWIINSVWYAAAMPLAQWDFSEEYNNVYATKNNLGEIDSNASSSPLKMILNLANVIWLLLGWLLVFVLWFNATFVIFWLFLITLFGFGIVNKIKWKL</sequence>
<feature type="transmembrane region" description="Helical" evidence="1">
    <location>
        <begin position="48"/>
        <end position="69"/>
    </location>
</feature>
<evidence type="ECO:0000256" key="1">
    <source>
        <dbReference type="SAM" id="Phobius"/>
    </source>
</evidence>
<dbReference type="SUPFAM" id="SSF103473">
    <property type="entry name" value="MFS general substrate transporter"/>
    <property type="match status" value="1"/>
</dbReference>
<feature type="transmembrane region" description="Helical" evidence="1">
    <location>
        <begin position="307"/>
        <end position="329"/>
    </location>
</feature>
<proteinExistence type="predicted"/>
<keyword evidence="1" id="KW-0812">Transmembrane</keyword>
<feature type="transmembrane region" description="Helical" evidence="1">
    <location>
        <begin position="457"/>
        <end position="477"/>
    </location>
</feature>
<keyword evidence="1" id="KW-1133">Transmembrane helix</keyword>
<dbReference type="EMBL" id="AMFJ01021613">
    <property type="protein sequence ID" value="EKD66619.1"/>
    <property type="molecule type" value="Genomic_DNA"/>
</dbReference>
<feature type="transmembrane region" description="Helical" evidence="1">
    <location>
        <begin position="20"/>
        <end position="42"/>
    </location>
</feature>
<feature type="transmembrane region" description="Helical" evidence="1">
    <location>
        <begin position="122"/>
        <end position="142"/>
    </location>
</feature>
<reference evidence="2" key="1">
    <citation type="journal article" date="2012" name="Science">
        <title>Fermentation, hydrogen, and sulfur metabolism in multiple uncultivated bacterial phyla.</title>
        <authorList>
            <person name="Wrighton K.C."/>
            <person name="Thomas B.C."/>
            <person name="Sharon I."/>
            <person name="Miller C.S."/>
            <person name="Castelle C.J."/>
            <person name="VerBerkmoes N.C."/>
            <person name="Wilkins M.J."/>
            <person name="Hettich R.L."/>
            <person name="Lipton M.S."/>
            <person name="Williams K.H."/>
            <person name="Long P.E."/>
            <person name="Banfield J.F."/>
        </authorList>
    </citation>
    <scope>NUCLEOTIDE SEQUENCE [LARGE SCALE GENOMIC DNA]</scope>
</reference>
<feature type="transmembrane region" description="Helical" evidence="1">
    <location>
        <begin position="483"/>
        <end position="501"/>
    </location>
</feature>
<feature type="transmembrane region" description="Helical" evidence="1">
    <location>
        <begin position="195"/>
        <end position="215"/>
    </location>
</feature>
<feature type="transmembrane region" description="Helical" evidence="1">
    <location>
        <begin position="349"/>
        <end position="366"/>
    </location>
</feature>
<protein>
    <submittedName>
        <fullName evidence="2">Uncharacterized protein</fullName>
    </submittedName>
</protein>
<dbReference type="InterPro" id="IPR036259">
    <property type="entry name" value="MFS_trans_sf"/>
</dbReference>
<feature type="transmembrane region" description="Helical" evidence="1">
    <location>
        <begin position="81"/>
        <end position="102"/>
    </location>
</feature>
<keyword evidence="1" id="KW-0472">Membrane</keyword>
<name>K2BWL8_9BACT</name>
<feature type="transmembrane region" description="Helical" evidence="1">
    <location>
        <begin position="172"/>
        <end position="189"/>
    </location>
</feature>
<organism evidence="2">
    <name type="scientific">uncultured bacterium</name>
    <name type="common">gcode 4</name>
    <dbReference type="NCBI Taxonomy" id="1234023"/>
    <lineage>
        <taxon>Bacteria</taxon>
        <taxon>environmental samples</taxon>
    </lineage>
</organism>
<evidence type="ECO:0000313" key="2">
    <source>
        <dbReference type="EMBL" id="EKD66619.1"/>
    </source>
</evidence>
<gene>
    <name evidence="2" type="ORF">ACD_49C00027G0001</name>
</gene>
<accession>K2BWL8</accession>
<feature type="transmembrane region" description="Helical" evidence="1">
    <location>
        <begin position="403"/>
        <end position="424"/>
    </location>
</feature>